<dbReference type="PROSITE" id="PS51257">
    <property type="entry name" value="PROKAR_LIPOPROTEIN"/>
    <property type="match status" value="1"/>
</dbReference>
<sequence>MSVGRSELPRARARCFTASGFGVWTACIERASDSCYVISSGSVEGECFREDPCERVGGHFRDIDENRALLEKDLIVVVDNGCLHAHAGSILCKERIEAFHARVVVEEGSTISEGQTIAFTLSRKSTVRHVKAGAGGLVLLVHWNPQASIDEYTVYIDCMKQVRRYERREERGTRDI</sequence>
<dbReference type="AlphaFoldDB" id="A0A7J3ZLM4"/>
<dbReference type="Gene3D" id="2.40.50.100">
    <property type="match status" value="1"/>
</dbReference>
<protein>
    <submittedName>
        <fullName evidence="1">DUF2118 domain-containing protein</fullName>
    </submittedName>
</protein>
<evidence type="ECO:0000313" key="1">
    <source>
        <dbReference type="EMBL" id="HHQ80995.1"/>
    </source>
</evidence>
<organism evidence="1">
    <name type="scientific">Fervidicoccus fontis</name>
    <dbReference type="NCBI Taxonomy" id="683846"/>
    <lineage>
        <taxon>Archaea</taxon>
        <taxon>Thermoproteota</taxon>
        <taxon>Thermoprotei</taxon>
        <taxon>Fervidicoccales</taxon>
        <taxon>Fervidicoccaceae</taxon>
        <taxon>Fervidicoccus</taxon>
    </lineage>
</organism>
<proteinExistence type="predicted"/>
<gene>
    <name evidence="1" type="ORF">ENM78_06065</name>
</gene>
<dbReference type="InterPro" id="IPR019217">
    <property type="entry name" value="DUF2118"/>
</dbReference>
<dbReference type="Pfam" id="PF09891">
    <property type="entry name" value="DUF2118"/>
    <property type="match status" value="1"/>
</dbReference>
<name>A0A7J3ZLM4_9CREN</name>
<comment type="caution">
    <text evidence="1">The sequence shown here is derived from an EMBL/GenBank/DDBJ whole genome shotgun (WGS) entry which is preliminary data.</text>
</comment>
<accession>A0A7J3ZLM4</accession>
<dbReference type="EMBL" id="DRZC01000079">
    <property type="protein sequence ID" value="HHQ80995.1"/>
    <property type="molecule type" value="Genomic_DNA"/>
</dbReference>
<reference evidence="1" key="1">
    <citation type="journal article" date="2020" name="mSystems">
        <title>Genome- and Community-Level Interaction Insights into Carbon Utilization and Element Cycling Functions of Hydrothermarchaeota in Hydrothermal Sediment.</title>
        <authorList>
            <person name="Zhou Z."/>
            <person name="Liu Y."/>
            <person name="Xu W."/>
            <person name="Pan J."/>
            <person name="Luo Z.H."/>
            <person name="Li M."/>
        </authorList>
    </citation>
    <scope>NUCLEOTIDE SEQUENCE [LARGE SCALE GENOMIC DNA]</scope>
    <source>
        <strain evidence="1">SpSt-1116</strain>
    </source>
</reference>